<dbReference type="EMBL" id="GBRH01168007">
    <property type="protein sequence ID" value="JAE29889.1"/>
    <property type="molecule type" value="Transcribed_RNA"/>
</dbReference>
<protein>
    <submittedName>
        <fullName evidence="2">Uncharacterized protein</fullName>
    </submittedName>
</protein>
<evidence type="ECO:0000256" key="1">
    <source>
        <dbReference type="SAM" id="MobiDB-lite"/>
    </source>
</evidence>
<name>A0A0A9H264_ARUDO</name>
<reference evidence="2" key="1">
    <citation type="submission" date="2014-09" db="EMBL/GenBank/DDBJ databases">
        <authorList>
            <person name="Magalhaes I.L.F."/>
            <person name="Oliveira U."/>
            <person name="Santos F.R."/>
            <person name="Vidigal T.H.D.A."/>
            <person name="Brescovit A.D."/>
            <person name="Santos A.J."/>
        </authorList>
    </citation>
    <scope>NUCLEOTIDE SEQUENCE</scope>
    <source>
        <tissue evidence="2">Shoot tissue taken approximately 20 cm above the soil surface</tissue>
    </source>
</reference>
<proteinExistence type="predicted"/>
<sequence>MSIPGPTVTAARSILPRRRRARLRRPKSRAERSSPRGAHLP</sequence>
<feature type="region of interest" description="Disordered" evidence="1">
    <location>
        <begin position="1"/>
        <end position="41"/>
    </location>
</feature>
<evidence type="ECO:0000313" key="2">
    <source>
        <dbReference type="EMBL" id="JAE29889.1"/>
    </source>
</evidence>
<organism evidence="2">
    <name type="scientific">Arundo donax</name>
    <name type="common">Giant reed</name>
    <name type="synonym">Donax arundinaceus</name>
    <dbReference type="NCBI Taxonomy" id="35708"/>
    <lineage>
        <taxon>Eukaryota</taxon>
        <taxon>Viridiplantae</taxon>
        <taxon>Streptophyta</taxon>
        <taxon>Embryophyta</taxon>
        <taxon>Tracheophyta</taxon>
        <taxon>Spermatophyta</taxon>
        <taxon>Magnoliopsida</taxon>
        <taxon>Liliopsida</taxon>
        <taxon>Poales</taxon>
        <taxon>Poaceae</taxon>
        <taxon>PACMAD clade</taxon>
        <taxon>Arundinoideae</taxon>
        <taxon>Arundineae</taxon>
        <taxon>Arundo</taxon>
    </lineage>
</organism>
<reference evidence="2" key="2">
    <citation type="journal article" date="2015" name="Data Brief">
        <title>Shoot transcriptome of the giant reed, Arundo donax.</title>
        <authorList>
            <person name="Barrero R.A."/>
            <person name="Guerrero F.D."/>
            <person name="Moolhuijzen P."/>
            <person name="Goolsby J.A."/>
            <person name="Tidwell J."/>
            <person name="Bellgard S.E."/>
            <person name="Bellgard M.I."/>
        </authorList>
    </citation>
    <scope>NUCLEOTIDE SEQUENCE</scope>
    <source>
        <tissue evidence="2">Shoot tissue taken approximately 20 cm above the soil surface</tissue>
    </source>
</reference>
<feature type="compositionally biased region" description="Basic residues" evidence="1">
    <location>
        <begin position="15"/>
        <end position="27"/>
    </location>
</feature>
<dbReference type="AlphaFoldDB" id="A0A0A9H264"/>
<accession>A0A0A9H264</accession>